<dbReference type="NCBIfam" id="TIGR00046">
    <property type="entry name" value="RsmE family RNA methyltransferase"/>
    <property type="match status" value="1"/>
</dbReference>
<evidence type="ECO:0000256" key="7">
    <source>
        <dbReference type="ARBA" id="ARBA00022603"/>
    </source>
</evidence>
<dbReference type="Pfam" id="PF04452">
    <property type="entry name" value="Methyltrans_RNA"/>
    <property type="match status" value="1"/>
</dbReference>
<evidence type="ECO:0000313" key="15">
    <source>
        <dbReference type="EMBL" id="EAQ32336.1"/>
    </source>
</evidence>
<dbReference type="PANTHER" id="PTHR30027:SF3">
    <property type="entry name" value="16S RRNA (URACIL(1498)-N(3))-METHYLTRANSFERASE"/>
    <property type="match status" value="1"/>
</dbReference>
<keyword evidence="9 12" id="KW-0949">S-adenosyl-L-methionine</keyword>
<evidence type="ECO:0000256" key="4">
    <source>
        <dbReference type="ARBA" id="ARBA00013673"/>
    </source>
</evidence>
<dbReference type="RefSeq" id="WP_006954255.1">
    <property type="nucleotide sequence ID" value="NZ_CH672403.1"/>
</dbReference>
<evidence type="ECO:0000256" key="9">
    <source>
        <dbReference type="ARBA" id="ARBA00022691"/>
    </source>
</evidence>
<dbReference type="InterPro" id="IPR046886">
    <property type="entry name" value="RsmE_MTase_dom"/>
</dbReference>
<gene>
    <name evidence="15" type="ORF">OS145_07806</name>
</gene>
<reference evidence="15 16" key="1">
    <citation type="submission" date="2006-01" db="EMBL/GenBank/DDBJ databases">
        <authorList>
            <person name="Brettar I."/>
            <person name="Hofle M."/>
            <person name="Ferriera S."/>
            <person name="Johnson J."/>
            <person name="Kravitz S."/>
            <person name="Halpern A."/>
            <person name="Remington K."/>
            <person name="Beeson K."/>
            <person name="Tran B."/>
            <person name="Rogers Y.-H."/>
            <person name="Friedman R."/>
            <person name="Venter J.C."/>
        </authorList>
    </citation>
    <scope>NUCLEOTIDE SEQUENCE [LARGE SCALE GENOMIC DNA]</scope>
    <source>
        <strain evidence="15 16">OS145</strain>
    </source>
</reference>
<dbReference type="InterPro" id="IPR015947">
    <property type="entry name" value="PUA-like_sf"/>
</dbReference>
<name>A0ABM9WNB4_9GAMM</name>
<evidence type="ECO:0000256" key="2">
    <source>
        <dbReference type="ARBA" id="ARBA00005528"/>
    </source>
</evidence>
<evidence type="ECO:0000256" key="6">
    <source>
        <dbReference type="ARBA" id="ARBA00022552"/>
    </source>
</evidence>
<keyword evidence="8 12" id="KW-0808">Transferase</keyword>
<proteinExistence type="inferred from homology"/>
<organism evidence="15 16">
    <name type="scientific">Idiomarina baltica OS145</name>
    <dbReference type="NCBI Taxonomy" id="314276"/>
    <lineage>
        <taxon>Bacteria</taxon>
        <taxon>Pseudomonadati</taxon>
        <taxon>Pseudomonadota</taxon>
        <taxon>Gammaproteobacteria</taxon>
        <taxon>Alteromonadales</taxon>
        <taxon>Idiomarinaceae</taxon>
        <taxon>Idiomarina</taxon>
    </lineage>
</organism>
<dbReference type="InterPro" id="IPR029026">
    <property type="entry name" value="tRNA_m1G_MTases_N"/>
</dbReference>
<evidence type="ECO:0000259" key="14">
    <source>
        <dbReference type="Pfam" id="PF20260"/>
    </source>
</evidence>
<dbReference type="SUPFAM" id="SSF88697">
    <property type="entry name" value="PUA domain-like"/>
    <property type="match status" value="1"/>
</dbReference>
<evidence type="ECO:0000256" key="3">
    <source>
        <dbReference type="ARBA" id="ARBA00012328"/>
    </source>
</evidence>
<accession>A0ABM9WNB4</accession>
<dbReference type="Gene3D" id="3.40.1280.10">
    <property type="match status" value="1"/>
</dbReference>
<sequence>MRVPRIFHPEPLTVNSTVSLSDDAFQHTIKVLRMQEGQALELFCNDDFNYAAVLTSVAKKSAQVEITGAQLNSTESPLFVHLGQVVSRGDRMDFALQKSVELGVNAITPLFSERCGVKLNGDRLEKKQQQWQKIVISACEQSGRSHVPIVLPAILVDDFVKTPFDGLRLTLDPYARVPLNQIEGANLAQRIQLMIGPEGGFTDIEVEHARHHHFKPIRLGPRILRTETAAMTALAAIQYEFGDLNASNE</sequence>
<dbReference type="EC" id="2.1.1.193" evidence="3 12"/>
<comment type="subcellular location">
    <subcellularLocation>
        <location evidence="1 12">Cytoplasm</location>
    </subcellularLocation>
</comment>
<keyword evidence="7 12" id="KW-0489">Methyltransferase</keyword>
<dbReference type="Proteomes" id="UP000016543">
    <property type="component" value="Unassembled WGS sequence"/>
</dbReference>
<comment type="catalytic activity">
    <reaction evidence="11 12">
        <text>uridine(1498) in 16S rRNA + S-adenosyl-L-methionine = N(3)-methyluridine(1498) in 16S rRNA + S-adenosyl-L-homocysteine + H(+)</text>
        <dbReference type="Rhea" id="RHEA:42920"/>
        <dbReference type="Rhea" id="RHEA-COMP:10283"/>
        <dbReference type="Rhea" id="RHEA-COMP:10284"/>
        <dbReference type="ChEBI" id="CHEBI:15378"/>
        <dbReference type="ChEBI" id="CHEBI:57856"/>
        <dbReference type="ChEBI" id="CHEBI:59789"/>
        <dbReference type="ChEBI" id="CHEBI:65315"/>
        <dbReference type="ChEBI" id="CHEBI:74502"/>
        <dbReference type="EC" id="2.1.1.193"/>
    </reaction>
</comment>
<dbReference type="NCBIfam" id="NF008692">
    <property type="entry name" value="PRK11713.1-5"/>
    <property type="match status" value="1"/>
</dbReference>
<evidence type="ECO:0000256" key="12">
    <source>
        <dbReference type="PIRNR" id="PIRNR015601"/>
    </source>
</evidence>
<keyword evidence="16" id="KW-1185">Reference proteome</keyword>
<dbReference type="SUPFAM" id="SSF75217">
    <property type="entry name" value="alpha/beta knot"/>
    <property type="match status" value="1"/>
</dbReference>
<evidence type="ECO:0000259" key="13">
    <source>
        <dbReference type="Pfam" id="PF04452"/>
    </source>
</evidence>
<dbReference type="PANTHER" id="PTHR30027">
    <property type="entry name" value="RIBOSOMAL RNA SMALL SUBUNIT METHYLTRANSFERASE E"/>
    <property type="match status" value="1"/>
</dbReference>
<evidence type="ECO:0000256" key="1">
    <source>
        <dbReference type="ARBA" id="ARBA00004496"/>
    </source>
</evidence>
<dbReference type="InterPro" id="IPR046887">
    <property type="entry name" value="RsmE_PUA-like"/>
</dbReference>
<dbReference type="EMBL" id="AAMX01000006">
    <property type="protein sequence ID" value="EAQ32336.1"/>
    <property type="molecule type" value="Genomic_DNA"/>
</dbReference>
<dbReference type="InterPro" id="IPR006700">
    <property type="entry name" value="RsmE"/>
</dbReference>
<dbReference type="CDD" id="cd18084">
    <property type="entry name" value="RsmE-like"/>
    <property type="match status" value="1"/>
</dbReference>
<comment type="similarity">
    <text evidence="2 12">Belongs to the RNA methyltransferase RsmE family.</text>
</comment>
<feature type="domain" description="Ribosomal RNA small subunit methyltransferase E PUA-like" evidence="14">
    <location>
        <begin position="20"/>
        <end position="66"/>
    </location>
</feature>
<feature type="domain" description="Ribosomal RNA small subunit methyltransferase E methyltransferase" evidence="13">
    <location>
        <begin position="75"/>
        <end position="238"/>
    </location>
</feature>
<evidence type="ECO:0000256" key="11">
    <source>
        <dbReference type="ARBA" id="ARBA00047944"/>
    </source>
</evidence>
<dbReference type="Pfam" id="PF20260">
    <property type="entry name" value="PUA_4"/>
    <property type="match status" value="1"/>
</dbReference>
<protein>
    <recommendedName>
        <fullName evidence="4 12">Ribosomal RNA small subunit methyltransferase E</fullName>
        <ecNumber evidence="3 12">2.1.1.193</ecNumber>
    </recommendedName>
</protein>
<evidence type="ECO:0000256" key="10">
    <source>
        <dbReference type="ARBA" id="ARBA00025699"/>
    </source>
</evidence>
<keyword evidence="5 12" id="KW-0963">Cytoplasm</keyword>
<evidence type="ECO:0000256" key="8">
    <source>
        <dbReference type="ARBA" id="ARBA00022679"/>
    </source>
</evidence>
<evidence type="ECO:0000256" key="5">
    <source>
        <dbReference type="ARBA" id="ARBA00022490"/>
    </source>
</evidence>
<dbReference type="PIRSF" id="PIRSF015601">
    <property type="entry name" value="MTase_slr0722"/>
    <property type="match status" value="1"/>
</dbReference>
<comment type="function">
    <text evidence="10 12">Specifically methylates the N3 position of the uracil ring of uridine 1498 (m3U1498) in 16S rRNA. Acts on the fully assembled 30S ribosomal subunit.</text>
</comment>
<comment type="caution">
    <text evidence="15">The sequence shown here is derived from an EMBL/GenBank/DDBJ whole genome shotgun (WGS) entry which is preliminary data.</text>
</comment>
<dbReference type="Gene3D" id="2.40.240.20">
    <property type="entry name" value="Hypothetical PUA domain-like, domain 1"/>
    <property type="match status" value="1"/>
</dbReference>
<keyword evidence="6 12" id="KW-0698">rRNA processing</keyword>
<dbReference type="InterPro" id="IPR029028">
    <property type="entry name" value="Alpha/beta_knot_MTases"/>
</dbReference>
<evidence type="ECO:0000313" key="16">
    <source>
        <dbReference type="Proteomes" id="UP000016543"/>
    </source>
</evidence>